<dbReference type="SUPFAM" id="SSF47203">
    <property type="entry name" value="Acyl-CoA dehydrogenase C-terminal domain-like"/>
    <property type="match status" value="2"/>
</dbReference>
<dbReference type="InterPro" id="IPR055060">
    <property type="entry name" value="ACOX_C_alpha1"/>
</dbReference>
<keyword evidence="8" id="KW-0560">Oxidoreductase</keyword>
<dbReference type="GO" id="GO:0003997">
    <property type="term" value="F:acyl-CoA oxidase activity"/>
    <property type="evidence" value="ECO:0000318"/>
    <property type="project" value="GO_Central"/>
</dbReference>
<keyword evidence="6 11" id="KW-0274">FAD</keyword>
<dbReference type="Pfam" id="PF22924">
    <property type="entry name" value="ACOX_C_alpha1"/>
    <property type="match status" value="1"/>
</dbReference>
<protein>
    <recommendedName>
        <fullName evidence="11">Acyl-coenzyme A oxidase</fullName>
    </recommendedName>
</protein>
<comment type="subcellular location">
    <subcellularLocation>
        <location evidence="3">Peroxisome</location>
    </subcellularLocation>
</comment>
<evidence type="ECO:0000313" key="18">
    <source>
        <dbReference type="Proteomes" id="UP000006906"/>
    </source>
</evidence>
<dbReference type="GO" id="GO:0050660">
    <property type="term" value="F:flavin adenine dinucleotide binding"/>
    <property type="evidence" value="ECO:0000318"/>
    <property type="project" value="GO_Central"/>
</dbReference>
<dbReference type="FunFam" id="1.20.140.10:FF:000007">
    <property type="entry name" value="Acyl-coenzyme A oxidase"/>
    <property type="match status" value="1"/>
</dbReference>
<evidence type="ECO:0000256" key="13">
    <source>
        <dbReference type="PIRSR" id="PIRSR000168-2"/>
    </source>
</evidence>
<reference evidence="17 18" key="1">
    <citation type="journal article" date="2007" name="Science">
        <title>The Chlamydomonas genome reveals the evolution of key animal and plant functions.</title>
        <authorList>
            <person name="Merchant S.S."/>
            <person name="Prochnik S.E."/>
            <person name="Vallon O."/>
            <person name="Harris E.H."/>
            <person name="Karpowicz S.J."/>
            <person name="Witman G.B."/>
            <person name="Terry A."/>
            <person name="Salamov A."/>
            <person name="Fritz-Laylin L.K."/>
            <person name="Marechal-Drouard L."/>
            <person name="Marshall W.F."/>
            <person name="Qu L.H."/>
            <person name="Nelson D.R."/>
            <person name="Sanderfoot A.A."/>
            <person name="Spalding M.H."/>
            <person name="Kapitonov V.V."/>
            <person name="Ren Q."/>
            <person name="Ferris P."/>
            <person name="Lindquist E."/>
            <person name="Shapiro H."/>
            <person name="Lucas S.M."/>
            <person name="Grimwood J."/>
            <person name="Schmutz J."/>
            <person name="Cardol P."/>
            <person name="Cerutti H."/>
            <person name="Chanfreau G."/>
            <person name="Chen C.L."/>
            <person name="Cognat V."/>
            <person name="Croft M.T."/>
            <person name="Dent R."/>
            <person name="Dutcher S."/>
            <person name="Fernandez E."/>
            <person name="Fukuzawa H."/>
            <person name="Gonzalez-Ballester D."/>
            <person name="Gonzalez-Halphen D."/>
            <person name="Hallmann A."/>
            <person name="Hanikenne M."/>
            <person name="Hippler M."/>
            <person name="Inwood W."/>
            <person name="Jabbari K."/>
            <person name="Kalanon M."/>
            <person name="Kuras R."/>
            <person name="Lefebvre P.A."/>
            <person name="Lemaire S.D."/>
            <person name="Lobanov A.V."/>
            <person name="Lohr M."/>
            <person name="Manuell A."/>
            <person name="Meier I."/>
            <person name="Mets L."/>
            <person name="Mittag M."/>
            <person name="Mittelmeier T."/>
            <person name="Moroney J.V."/>
            <person name="Moseley J."/>
            <person name="Napoli C."/>
            <person name="Nedelcu A.M."/>
            <person name="Niyogi K."/>
            <person name="Novoselov S.V."/>
            <person name="Paulsen I.T."/>
            <person name="Pazour G."/>
            <person name="Purton S."/>
            <person name="Ral J.P."/>
            <person name="Riano-Pachon D.M."/>
            <person name="Riekhof W."/>
            <person name="Rymarquis L."/>
            <person name="Schroda M."/>
            <person name="Stern D."/>
            <person name="Umen J."/>
            <person name="Willows R."/>
            <person name="Wilson N."/>
            <person name="Zimmer S.L."/>
            <person name="Allmer J."/>
            <person name="Balk J."/>
            <person name="Bisova K."/>
            <person name="Chen C.J."/>
            <person name="Elias M."/>
            <person name="Gendler K."/>
            <person name="Hauser C."/>
            <person name="Lamb M.R."/>
            <person name="Ledford H."/>
            <person name="Long J.C."/>
            <person name="Minagawa J."/>
            <person name="Page M.D."/>
            <person name="Pan J."/>
            <person name="Pootakham W."/>
            <person name="Roje S."/>
            <person name="Rose A."/>
            <person name="Stahlberg E."/>
            <person name="Terauchi A.M."/>
            <person name="Yang P."/>
            <person name="Ball S."/>
            <person name="Bowler C."/>
            <person name="Dieckmann C.L."/>
            <person name="Gladyshev V.N."/>
            <person name="Green P."/>
            <person name="Jorgensen R."/>
            <person name="Mayfield S."/>
            <person name="Mueller-Roeber B."/>
            <person name="Rajamani S."/>
            <person name="Sayre R.T."/>
            <person name="Brokstein P."/>
            <person name="Dubchak I."/>
            <person name="Goodstein D."/>
            <person name="Hornick L."/>
            <person name="Huang Y.W."/>
            <person name="Jhaveri J."/>
            <person name="Luo Y."/>
            <person name="Martinez D."/>
            <person name="Ngau W.C."/>
            <person name="Otillar B."/>
            <person name="Poliakov A."/>
            <person name="Porter A."/>
            <person name="Szajkowski L."/>
            <person name="Werner G."/>
            <person name="Zhou K."/>
            <person name="Grigoriev I.V."/>
            <person name="Rokhsar D.S."/>
            <person name="Grossman A.R."/>
        </authorList>
    </citation>
    <scope>NUCLEOTIDE SEQUENCE [LARGE SCALE GENOMIC DNA]</scope>
    <source>
        <strain evidence="18">CC-503</strain>
    </source>
</reference>
<feature type="binding site" evidence="13">
    <location>
        <position position="160"/>
    </location>
    <ligand>
        <name>FAD</name>
        <dbReference type="ChEBI" id="CHEBI:57692"/>
    </ligand>
</feature>
<dbReference type="FunCoup" id="A0A2K3DRX6">
    <property type="interactions" value="619"/>
</dbReference>
<dbReference type="InParanoid" id="A0A2K3DRX6"/>
<evidence type="ECO:0000259" key="15">
    <source>
        <dbReference type="Pfam" id="PF01756"/>
    </source>
</evidence>
<dbReference type="FunFam" id="2.40.110.10:FF:000005">
    <property type="entry name" value="Acyl-coenzyme A oxidase"/>
    <property type="match status" value="1"/>
</dbReference>
<comment type="catalytic activity">
    <reaction evidence="1">
        <text>a 2,3-saturated acyl-CoA + O2 = a (2E)-enoyl-CoA + H2O2</text>
        <dbReference type="Rhea" id="RHEA:38959"/>
        <dbReference type="ChEBI" id="CHEBI:15379"/>
        <dbReference type="ChEBI" id="CHEBI:16240"/>
        <dbReference type="ChEBI" id="CHEBI:58856"/>
        <dbReference type="ChEBI" id="CHEBI:65111"/>
        <dbReference type="EC" id="1.3.3.6"/>
    </reaction>
</comment>
<dbReference type="EMBL" id="CM008966">
    <property type="protein sequence ID" value="PNW83294.1"/>
    <property type="molecule type" value="Genomic_DNA"/>
</dbReference>
<keyword evidence="7" id="KW-0276">Fatty acid metabolism</keyword>
<organism evidence="17 18">
    <name type="scientific">Chlamydomonas reinhardtii</name>
    <name type="common">Chlamydomonas smithii</name>
    <dbReference type="NCBI Taxonomy" id="3055"/>
    <lineage>
        <taxon>Eukaryota</taxon>
        <taxon>Viridiplantae</taxon>
        <taxon>Chlorophyta</taxon>
        <taxon>core chlorophytes</taxon>
        <taxon>Chlorophyceae</taxon>
        <taxon>CS clade</taxon>
        <taxon>Chlamydomonadales</taxon>
        <taxon>Chlamydomonadaceae</taxon>
        <taxon>Chlamydomonas</taxon>
    </lineage>
</organism>
<name>A0A2K3DRX6_CHLRE</name>
<sequence length="693" mass="76086">MERQDCAGSSSQGPPQGRGGTQPRGIKQLPRFDAGVMETYLDDMRDMKAKVYQMFREHPELLPNVEEGLSKEEHRELVRRSLKVILQAGYSPLDFLARDPRKYFYLGECLSMVDLSLMVKSGVQYSLWGGSVLNLGSEAHRRRYYDDIAQLRLPGCFAMTELKHGSNVAALQTEAVLDVLSDEWVVHTPDEGAIKWWIGNAAEDGRAATVFAREGVQGVGVEDGRAATVFARLKVPDPNGGPKLVDHGVHAFVVPIRDANGSTLPGVEIRDCGYKVGLNGIDNGAIRFTHVRVPRGNLLDRFASVDKSGRYSSPLTSQARRFAATLGELTGGRVGLVAGSVGVLKGAVTIAVRYACLRQQFGPPDCPEVAIIDYQSTQLRLMPILATAYGLHFARGLLTDKYVDMKRTREPRLVEEVHALSAGLKAYTTSYTQAALSTCREACGGHGYAAVNRLGALRSDHDIFQTFEGDNTVLLQQVSAMLLKEYRQQFSGAPLTATYHYLRAALLGALPNNPLVTHDTEPRHLRDPAFLAKALEYRTARMLFTLSLRLRKAGPRLGAFHAWNKCLTHVLDLANAYVESVVYKTFLRAVEGCVDPECRRALKAMSDLFALRLIEGDMMFRNDEYIAPSKAKAISRLVVSLCSELRGVALPLVDAFAIPDHILRAPIGLGGSGGTGPQPDIYKEYLHAAGFEV</sequence>
<dbReference type="KEGG" id="cre:CHLRE_05g232002v5"/>
<dbReference type="InterPro" id="IPR046373">
    <property type="entry name" value="Acyl-CoA_Oxase/DH_mid-dom_sf"/>
</dbReference>
<dbReference type="RefSeq" id="XP_042924573.1">
    <property type="nucleotide sequence ID" value="XM_043062140.1"/>
</dbReference>
<evidence type="ECO:0000256" key="8">
    <source>
        <dbReference type="ARBA" id="ARBA00023002"/>
    </source>
</evidence>
<dbReference type="GO" id="GO:0005777">
    <property type="term" value="C:peroxisome"/>
    <property type="evidence" value="ECO:0000318"/>
    <property type="project" value="GO_Central"/>
</dbReference>
<keyword evidence="10" id="KW-0576">Peroxisome</keyword>
<evidence type="ECO:0000256" key="10">
    <source>
        <dbReference type="ARBA" id="ARBA00023140"/>
    </source>
</evidence>
<dbReference type="GeneID" id="5727823"/>
<evidence type="ECO:0000256" key="4">
    <source>
        <dbReference type="ARBA" id="ARBA00006288"/>
    </source>
</evidence>
<dbReference type="InterPro" id="IPR012258">
    <property type="entry name" value="Acyl-CoA_oxidase"/>
</dbReference>
<dbReference type="ExpressionAtlas" id="A0A2K3DRX6">
    <property type="expression patterns" value="baseline"/>
</dbReference>
<dbReference type="PANTHER" id="PTHR10909:SF378">
    <property type="entry name" value="ACYL-COENZYME A OXIDASE"/>
    <property type="match status" value="1"/>
</dbReference>
<evidence type="ECO:0000256" key="7">
    <source>
        <dbReference type="ARBA" id="ARBA00022832"/>
    </source>
</evidence>
<dbReference type="Proteomes" id="UP000006906">
    <property type="component" value="Chromosome 5"/>
</dbReference>
<feature type="active site" description="Proton acceptor" evidence="12">
    <location>
        <position position="468"/>
    </location>
</feature>
<feature type="domain" description="Acyl-CoA oxidase C-alpha1" evidence="16">
    <location>
        <begin position="327"/>
        <end position="483"/>
    </location>
</feature>
<feature type="domain" description="Acyl-CoA oxidase C-terminal" evidence="15">
    <location>
        <begin position="527"/>
        <end position="668"/>
    </location>
</feature>
<evidence type="ECO:0000313" key="17">
    <source>
        <dbReference type="EMBL" id="PNW83294.1"/>
    </source>
</evidence>
<feature type="binding site" evidence="13">
    <location>
        <position position="199"/>
    </location>
    <ligand>
        <name>FAD</name>
        <dbReference type="ChEBI" id="CHEBI:57692"/>
    </ligand>
</feature>
<dbReference type="Gramene" id="PNW83294">
    <property type="protein sequence ID" value="PNW83294"/>
    <property type="gene ID" value="CHLRE_05g232002v5"/>
</dbReference>
<gene>
    <name evidence="17" type="ORF">CHLRE_05g232002v5</name>
</gene>
<dbReference type="Gene3D" id="1.20.140.10">
    <property type="entry name" value="Butyryl-CoA Dehydrogenase, subunit A, domain 3"/>
    <property type="match status" value="2"/>
</dbReference>
<feature type="region of interest" description="Disordered" evidence="14">
    <location>
        <begin position="1"/>
        <end position="28"/>
    </location>
</feature>
<dbReference type="OrthoDB" id="538336at2759"/>
<evidence type="ECO:0000256" key="12">
    <source>
        <dbReference type="PIRSR" id="PIRSR000168-1"/>
    </source>
</evidence>
<dbReference type="InterPro" id="IPR009100">
    <property type="entry name" value="AcylCoA_DH/oxidase_NM_dom_sf"/>
</dbReference>
<comment type="similarity">
    <text evidence="4 11">Belongs to the acyl-CoA oxidase family.</text>
</comment>
<evidence type="ECO:0000256" key="2">
    <source>
        <dbReference type="ARBA" id="ARBA00001974"/>
    </source>
</evidence>
<dbReference type="FunFam" id="1.20.140.10:FF:000010">
    <property type="entry name" value="Acyl-coenzyme A oxidase"/>
    <property type="match status" value="1"/>
</dbReference>
<evidence type="ECO:0000256" key="3">
    <source>
        <dbReference type="ARBA" id="ARBA00004275"/>
    </source>
</evidence>
<dbReference type="AlphaFoldDB" id="A0A2K3DRX6"/>
<dbReference type="PANTHER" id="PTHR10909">
    <property type="entry name" value="ELECTRON TRANSPORT OXIDOREDUCTASE"/>
    <property type="match status" value="1"/>
</dbReference>
<dbReference type="GO" id="GO:0033540">
    <property type="term" value="P:fatty acid beta-oxidation using acyl-CoA oxidase"/>
    <property type="evidence" value="ECO:0000318"/>
    <property type="project" value="GO_Central"/>
</dbReference>
<evidence type="ECO:0000256" key="6">
    <source>
        <dbReference type="ARBA" id="ARBA00022827"/>
    </source>
</evidence>
<dbReference type="SUPFAM" id="SSF56645">
    <property type="entry name" value="Acyl-CoA dehydrogenase NM domain-like"/>
    <property type="match status" value="1"/>
</dbReference>
<dbReference type="STRING" id="3055.A0A2K3DRX6"/>
<evidence type="ECO:0000256" key="5">
    <source>
        <dbReference type="ARBA" id="ARBA00022630"/>
    </source>
</evidence>
<dbReference type="Gene3D" id="2.40.110.10">
    <property type="entry name" value="Butyryl-CoA Dehydrogenase, subunit A, domain 2"/>
    <property type="match status" value="1"/>
</dbReference>
<dbReference type="GO" id="GO:0071949">
    <property type="term" value="F:FAD binding"/>
    <property type="evidence" value="ECO:0007669"/>
    <property type="project" value="InterPro"/>
</dbReference>
<evidence type="ECO:0000256" key="11">
    <source>
        <dbReference type="PIRNR" id="PIRNR000168"/>
    </source>
</evidence>
<dbReference type="GO" id="GO:0005504">
    <property type="term" value="F:fatty acid binding"/>
    <property type="evidence" value="ECO:0000318"/>
    <property type="project" value="GO_Central"/>
</dbReference>
<evidence type="ECO:0000259" key="16">
    <source>
        <dbReference type="Pfam" id="PF22924"/>
    </source>
</evidence>
<comment type="cofactor">
    <cofactor evidence="2">
        <name>FAD</name>
        <dbReference type="ChEBI" id="CHEBI:57692"/>
    </cofactor>
</comment>
<dbReference type="Pfam" id="PF01756">
    <property type="entry name" value="ACOX"/>
    <property type="match status" value="1"/>
</dbReference>
<dbReference type="InterPro" id="IPR036250">
    <property type="entry name" value="AcylCo_DH-like_C"/>
</dbReference>
<dbReference type="PIRSF" id="PIRSF000168">
    <property type="entry name" value="Acyl-CoA_oxidase"/>
    <property type="match status" value="1"/>
</dbReference>
<proteinExistence type="inferred from homology"/>
<accession>A0A2K3DRX6</accession>
<keyword evidence="9" id="KW-0443">Lipid metabolism</keyword>
<evidence type="ECO:0000256" key="14">
    <source>
        <dbReference type="SAM" id="MobiDB-lite"/>
    </source>
</evidence>
<dbReference type="InterPro" id="IPR002655">
    <property type="entry name" value="Acyl-CoA_oxidase_C"/>
</dbReference>
<keyword evidence="18" id="KW-1185">Reference proteome</keyword>
<evidence type="ECO:0000256" key="1">
    <source>
        <dbReference type="ARBA" id="ARBA00001201"/>
    </source>
</evidence>
<keyword evidence="5 11" id="KW-0285">Flavoprotein</keyword>
<evidence type="ECO:0000256" key="9">
    <source>
        <dbReference type="ARBA" id="ARBA00023098"/>
    </source>
</evidence>